<dbReference type="PANTHER" id="PTHR43409">
    <property type="entry name" value="ANAEROBIC MAGNESIUM-PROTOPORPHYRIN IX MONOMETHYL ESTER CYCLASE-RELATED"/>
    <property type="match status" value="1"/>
</dbReference>
<dbReference type="InterPro" id="IPR058240">
    <property type="entry name" value="rSAM_sf"/>
</dbReference>
<evidence type="ECO:0000256" key="6">
    <source>
        <dbReference type="ARBA" id="ARBA00023004"/>
    </source>
</evidence>
<evidence type="ECO:0000256" key="7">
    <source>
        <dbReference type="ARBA" id="ARBA00023014"/>
    </source>
</evidence>
<feature type="domain" description="B12-binding" evidence="9">
    <location>
        <begin position="10"/>
        <end position="138"/>
    </location>
</feature>
<dbReference type="RefSeq" id="WP_014256221.1">
    <property type="nucleotide sequence ID" value="NC_016627.1"/>
</dbReference>
<evidence type="ECO:0000256" key="5">
    <source>
        <dbReference type="ARBA" id="ARBA00022723"/>
    </source>
</evidence>
<keyword evidence="2" id="KW-0489">Methyltransferase</keyword>
<dbReference type="InterPro" id="IPR006638">
    <property type="entry name" value="Elp3/MiaA/NifB-like_rSAM"/>
</dbReference>
<dbReference type="SFLD" id="SFLDG01082">
    <property type="entry name" value="B12-binding_domain_containing"/>
    <property type="match status" value="1"/>
</dbReference>
<keyword evidence="12" id="KW-1185">Reference proteome</keyword>
<dbReference type="eggNOG" id="COG1032">
    <property type="taxonomic scope" value="Bacteria"/>
</dbReference>
<dbReference type="GO" id="GO:0046872">
    <property type="term" value="F:metal ion binding"/>
    <property type="evidence" value="ECO:0007669"/>
    <property type="project" value="UniProtKB-KW"/>
</dbReference>
<sequence length="452" mass="53121">MKILLIKPETIGIFSYTNLVDHEPLELEYLYTALKNHGHEAFIYDRRHDLTPLKKRLKQFSPEVVCITGYITQEKLMKKLTRLIKRFDSNITVIIGGSHAEINYSNFFDSQTDYIYLLSGMEYFIKLIDFIGHKSSAVELEQICGICYREEGKWKVNKKVVEDPNDLPEVDRTYFYRNRDRYRYLTFHPLALIKNSYSCKNSCTFCYCTNRNLGKYACKKVEKLVNEIMTTDAPNIHITDDNFLTDKEYLQQFVRLIREKKIDKKYLVYGRADFIAENEELMAELKDIGLSLVMVGLEATTDKELEGYNKEVSARQNEECVRILNKLDIICAGLFIVHQDMSKDEFKALYKWIKARNIIPTISVFTPMQGAAAYPKYKNRLLTLDPRKQDLFHCILKPKHMSVMRFTYEYYKLSIKLAWARRKAPLYACINFGSVIFILKVLLIKLRRIFVI</sequence>
<dbReference type="GO" id="GO:0051539">
    <property type="term" value="F:4 iron, 4 sulfur cluster binding"/>
    <property type="evidence" value="ECO:0007669"/>
    <property type="project" value="UniProtKB-KW"/>
</dbReference>
<reference evidence="12" key="1">
    <citation type="submission" date="2011-12" db="EMBL/GenBank/DDBJ databases">
        <title>Complete sequence of Clostridium clariflavum DSM 19732.</title>
        <authorList>
            <consortium name="US DOE Joint Genome Institute"/>
            <person name="Lucas S."/>
            <person name="Han J."/>
            <person name="Lapidus A."/>
            <person name="Cheng J.-F."/>
            <person name="Goodwin L."/>
            <person name="Pitluck S."/>
            <person name="Peters L."/>
            <person name="Teshima H."/>
            <person name="Detter J.C."/>
            <person name="Han C."/>
            <person name="Tapia R."/>
            <person name="Land M."/>
            <person name="Hauser L."/>
            <person name="Kyrpides N."/>
            <person name="Ivanova N."/>
            <person name="Pagani I."/>
            <person name="Kitzmiller T."/>
            <person name="Lynd L."/>
            <person name="Izquierdo J."/>
            <person name="Woyke T."/>
        </authorList>
    </citation>
    <scope>NUCLEOTIDE SEQUENCE [LARGE SCALE GENOMIC DNA]</scope>
    <source>
        <strain evidence="12">DSM 19732 / NBRC 101661 / EBR45</strain>
    </source>
</reference>
<dbReference type="InterPro" id="IPR051198">
    <property type="entry name" value="BchE-like"/>
</dbReference>
<dbReference type="SMART" id="SM00729">
    <property type="entry name" value="Elp3"/>
    <property type="match status" value="1"/>
</dbReference>
<protein>
    <submittedName>
        <fullName evidence="11">Fe-S oxidoreductase</fullName>
    </submittedName>
</protein>
<dbReference type="Proteomes" id="UP000005435">
    <property type="component" value="Chromosome"/>
</dbReference>
<evidence type="ECO:0000259" key="9">
    <source>
        <dbReference type="PROSITE" id="PS51332"/>
    </source>
</evidence>
<evidence type="ECO:0000313" key="11">
    <source>
        <dbReference type="EMBL" id="AEV69678.1"/>
    </source>
</evidence>
<dbReference type="Gene3D" id="3.40.50.280">
    <property type="entry name" value="Cobalamin-binding domain"/>
    <property type="match status" value="1"/>
</dbReference>
<dbReference type="InterPro" id="IPR013785">
    <property type="entry name" value="Aldolase_TIM"/>
</dbReference>
<dbReference type="Pfam" id="PF04055">
    <property type="entry name" value="Radical_SAM"/>
    <property type="match status" value="1"/>
</dbReference>
<keyword evidence="5" id="KW-0479">Metal-binding</keyword>
<proteinExistence type="predicted"/>
<keyword evidence="3" id="KW-0808">Transferase</keyword>
<comment type="cofactor">
    <cofactor evidence="1">
        <name>[4Fe-4S] cluster</name>
        <dbReference type="ChEBI" id="CHEBI:49883"/>
    </cofactor>
</comment>
<evidence type="ECO:0000313" key="12">
    <source>
        <dbReference type="Proteomes" id="UP000005435"/>
    </source>
</evidence>
<organism evidence="11 12">
    <name type="scientific">Acetivibrio clariflavus (strain DSM 19732 / NBRC 101661 / EBR45)</name>
    <name type="common">Clostridium clariflavum</name>
    <dbReference type="NCBI Taxonomy" id="720554"/>
    <lineage>
        <taxon>Bacteria</taxon>
        <taxon>Bacillati</taxon>
        <taxon>Bacillota</taxon>
        <taxon>Clostridia</taxon>
        <taxon>Eubacteriales</taxon>
        <taxon>Oscillospiraceae</taxon>
        <taxon>Acetivibrio</taxon>
    </lineage>
</organism>
<keyword evidence="6" id="KW-0408">Iron</keyword>
<dbReference type="InterPro" id="IPR007197">
    <property type="entry name" value="rSAM"/>
</dbReference>
<accession>G8LVP2</accession>
<feature type="domain" description="Radical SAM core" evidence="10">
    <location>
        <begin position="185"/>
        <end position="405"/>
    </location>
</feature>
<dbReference type="Gene3D" id="3.20.20.70">
    <property type="entry name" value="Aldolase class I"/>
    <property type="match status" value="1"/>
</dbReference>
<dbReference type="AlphaFoldDB" id="G8LVP2"/>
<dbReference type="SUPFAM" id="SSF52242">
    <property type="entry name" value="Cobalamin (vitamin B12)-binding domain"/>
    <property type="match status" value="1"/>
</dbReference>
<evidence type="ECO:0000256" key="4">
    <source>
        <dbReference type="ARBA" id="ARBA00022691"/>
    </source>
</evidence>
<evidence type="ECO:0000256" key="2">
    <source>
        <dbReference type="ARBA" id="ARBA00022603"/>
    </source>
</evidence>
<dbReference type="InterPro" id="IPR034466">
    <property type="entry name" value="Methyltransferase_Class_B"/>
</dbReference>
<dbReference type="Pfam" id="PF02310">
    <property type="entry name" value="B12-binding"/>
    <property type="match status" value="1"/>
</dbReference>
<dbReference type="GO" id="GO:0031419">
    <property type="term" value="F:cobalamin binding"/>
    <property type="evidence" value="ECO:0007669"/>
    <property type="project" value="InterPro"/>
</dbReference>
<dbReference type="STRING" id="720554.Clocl_3153"/>
<dbReference type="PROSITE" id="PS51918">
    <property type="entry name" value="RADICAL_SAM"/>
    <property type="match status" value="1"/>
</dbReference>
<feature type="transmembrane region" description="Helical" evidence="8">
    <location>
        <begin position="424"/>
        <end position="443"/>
    </location>
</feature>
<evidence type="ECO:0000256" key="3">
    <source>
        <dbReference type="ARBA" id="ARBA00022679"/>
    </source>
</evidence>
<keyword evidence="8" id="KW-1133">Transmembrane helix</keyword>
<dbReference type="GO" id="GO:0005829">
    <property type="term" value="C:cytosol"/>
    <property type="evidence" value="ECO:0007669"/>
    <property type="project" value="TreeGrafter"/>
</dbReference>
<dbReference type="InterPro" id="IPR036724">
    <property type="entry name" value="Cobalamin-bd_sf"/>
</dbReference>
<dbReference type="GO" id="GO:0003824">
    <property type="term" value="F:catalytic activity"/>
    <property type="evidence" value="ECO:0007669"/>
    <property type="project" value="InterPro"/>
</dbReference>
<keyword evidence="4" id="KW-0949">S-adenosyl-L-methionine</keyword>
<gene>
    <name evidence="11" type="ordered locus">Clocl_3153</name>
</gene>
<evidence type="ECO:0000256" key="1">
    <source>
        <dbReference type="ARBA" id="ARBA00001966"/>
    </source>
</evidence>
<dbReference type="HOGENOM" id="CLU_021572_7_0_9"/>
<dbReference type="SUPFAM" id="SSF102114">
    <property type="entry name" value="Radical SAM enzymes"/>
    <property type="match status" value="1"/>
</dbReference>
<name>G8LVP2_ACECE</name>
<dbReference type="PANTHER" id="PTHR43409:SF7">
    <property type="entry name" value="BLL1977 PROTEIN"/>
    <property type="match status" value="1"/>
</dbReference>
<evidence type="ECO:0000259" key="10">
    <source>
        <dbReference type="PROSITE" id="PS51918"/>
    </source>
</evidence>
<dbReference type="OrthoDB" id="9801424at2"/>
<keyword evidence="8" id="KW-0472">Membrane</keyword>
<dbReference type="EMBL" id="CP003065">
    <property type="protein sequence ID" value="AEV69678.1"/>
    <property type="molecule type" value="Genomic_DNA"/>
</dbReference>
<reference evidence="11 12" key="2">
    <citation type="journal article" date="2012" name="Stand. Genomic Sci.">
        <title>Complete Genome Sequence of Clostridium clariflavum DSM 19732.</title>
        <authorList>
            <person name="Izquierdo J.A."/>
            <person name="Goodwin L."/>
            <person name="Davenport K.W."/>
            <person name="Teshima H."/>
            <person name="Bruce D."/>
            <person name="Detter C."/>
            <person name="Tapia R."/>
            <person name="Han S."/>
            <person name="Land M."/>
            <person name="Hauser L."/>
            <person name="Jeffries C.D."/>
            <person name="Han J."/>
            <person name="Pitluck S."/>
            <person name="Nolan M."/>
            <person name="Chen A."/>
            <person name="Huntemann M."/>
            <person name="Mavromatis K."/>
            <person name="Mikhailova N."/>
            <person name="Liolios K."/>
            <person name="Woyke T."/>
            <person name="Lynd L.R."/>
        </authorList>
    </citation>
    <scope>NUCLEOTIDE SEQUENCE [LARGE SCALE GENOMIC DNA]</scope>
    <source>
        <strain evidence="12">DSM 19732 / NBRC 101661 / EBR45</strain>
    </source>
</reference>
<dbReference type="SFLD" id="SFLDS00029">
    <property type="entry name" value="Radical_SAM"/>
    <property type="match status" value="1"/>
</dbReference>
<dbReference type="KEGG" id="ccl:Clocl_3153"/>
<dbReference type="InterPro" id="IPR006158">
    <property type="entry name" value="Cobalamin-bd"/>
</dbReference>
<keyword evidence="8" id="KW-0812">Transmembrane</keyword>
<keyword evidence="7" id="KW-0411">Iron-sulfur</keyword>
<dbReference type="SFLD" id="SFLDG01123">
    <property type="entry name" value="methyltransferase_(Class_B)"/>
    <property type="match status" value="1"/>
</dbReference>
<dbReference type="PROSITE" id="PS51332">
    <property type="entry name" value="B12_BINDING"/>
    <property type="match status" value="1"/>
</dbReference>
<evidence type="ECO:0000256" key="8">
    <source>
        <dbReference type="SAM" id="Phobius"/>
    </source>
</evidence>